<proteinExistence type="predicted"/>
<protein>
    <submittedName>
        <fullName evidence="1">Uncharacterized protein</fullName>
    </submittedName>
</protein>
<name>Q1KUY0_9ROSI</name>
<accession>Q1KUY0</accession>
<reference evidence="1" key="1">
    <citation type="journal article" date="2006" name="Plant Cell">
        <title>Independent ancient polyploidy events in the sister families Brassicaceae and Cleomaceae.</title>
        <authorList>
            <person name="Schranz M.E."/>
            <person name="Mitchell-Olds T."/>
        </authorList>
    </citation>
    <scope>NUCLEOTIDE SEQUENCE</scope>
</reference>
<dbReference type="AlphaFoldDB" id="Q1KUY0"/>
<dbReference type="EMBL" id="DQ415920">
    <property type="protein sequence ID" value="ABD96856.1"/>
    <property type="molecule type" value="Genomic_DNA"/>
</dbReference>
<sequence>MNYEISNKSDRLTKVSLEGVVDDIAVLDTINKIRSV</sequence>
<organism evidence="1">
    <name type="scientific">Tarenaya spinosa</name>
    <dbReference type="NCBI Taxonomy" id="228870"/>
    <lineage>
        <taxon>Eukaryota</taxon>
        <taxon>Viridiplantae</taxon>
        <taxon>Streptophyta</taxon>
        <taxon>Embryophyta</taxon>
        <taxon>Tracheophyta</taxon>
        <taxon>Spermatophyta</taxon>
        <taxon>Magnoliopsida</taxon>
        <taxon>eudicotyledons</taxon>
        <taxon>Gunneridae</taxon>
        <taxon>Pentapetalae</taxon>
        <taxon>rosids</taxon>
        <taxon>malvids</taxon>
        <taxon>Brassicales</taxon>
        <taxon>Cleomaceae</taxon>
        <taxon>New World clade</taxon>
        <taxon>Tarenaya</taxon>
    </lineage>
</organism>
<evidence type="ECO:0000313" key="1">
    <source>
        <dbReference type="EMBL" id="ABD96856.1"/>
    </source>
</evidence>